<sequence>MKRIEESGVRKKEKDDEKSLEIWDCGSPLYDAHELVAVSHVVERHLMILPHLSGSRFLAETEISRSEKTVTTTSVNAGRSSVLGFFSKTVWKRKTDGEIKQKAKKQKTMISKFFAWKKK</sequence>
<protein>
    <submittedName>
        <fullName evidence="1">Uncharacterized protein</fullName>
    </submittedName>
</protein>
<evidence type="ECO:0000313" key="1">
    <source>
        <dbReference type="EMBL" id="KAH6830146.1"/>
    </source>
</evidence>
<keyword evidence="2" id="KW-1185">Reference proteome</keyword>
<dbReference type="PANTHER" id="PTHR33978">
    <property type="entry name" value="SERINE/THREONINE-KINASE"/>
    <property type="match status" value="1"/>
</dbReference>
<dbReference type="PANTHER" id="PTHR33978:SF18">
    <property type="entry name" value="OS01G0656300 PROTEIN"/>
    <property type="match status" value="1"/>
</dbReference>
<gene>
    <name evidence="1" type="ORF">C2S53_018595</name>
</gene>
<accession>A0AAD4JAC9</accession>
<comment type="caution">
    <text evidence="1">The sequence shown here is derived from an EMBL/GenBank/DDBJ whole genome shotgun (WGS) entry which is preliminary data.</text>
</comment>
<name>A0AAD4JAC9_PERFH</name>
<dbReference type="Proteomes" id="UP001190926">
    <property type="component" value="Unassembled WGS sequence"/>
</dbReference>
<reference evidence="1 2" key="1">
    <citation type="journal article" date="2021" name="Nat. Commun.">
        <title>Incipient diploidization of the medicinal plant Perilla within 10,000 years.</title>
        <authorList>
            <person name="Zhang Y."/>
            <person name="Shen Q."/>
            <person name="Leng L."/>
            <person name="Zhang D."/>
            <person name="Chen S."/>
            <person name="Shi Y."/>
            <person name="Ning Z."/>
            <person name="Chen S."/>
        </authorList>
    </citation>
    <scope>NUCLEOTIDE SEQUENCE [LARGE SCALE GENOMIC DNA]</scope>
    <source>
        <strain evidence="2">cv. PC099</strain>
    </source>
</reference>
<proteinExistence type="predicted"/>
<evidence type="ECO:0000313" key="2">
    <source>
        <dbReference type="Proteomes" id="UP001190926"/>
    </source>
</evidence>
<organism evidence="1 2">
    <name type="scientific">Perilla frutescens var. hirtella</name>
    <name type="common">Perilla citriodora</name>
    <name type="synonym">Perilla setoyensis</name>
    <dbReference type="NCBI Taxonomy" id="608512"/>
    <lineage>
        <taxon>Eukaryota</taxon>
        <taxon>Viridiplantae</taxon>
        <taxon>Streptophyta</taxon>
        <taxon>Embryophyta</taxon>
        <taxon>Tracheophyta</taxon>
        <taxon>Spermatophyta</taxon>
        <taxon>Magnoliopsida</taxon>
        <taxon>eudicotyledons</taxon>
        <taxon>Gunneridae</taxon>
        <taxon>Pentapetalae</taxon>
        <taxon>asterids</taxon>
        <taxon>lamiids</taxon>
        <taxon>Lamiales</taxon>
        <taxon>Lamiaceae</taxon>
        <taxon>Nepetoideae</taxon>
        <taxon>Elsholtzieae</taxon>
        <taxon>Perilla</taxon>
    </lineage>
</organism>
<dbReference type="AlphaFoldDB" id="A0AAD4JAC9"/>
<dbReference type="EMBL" id="SDAM02000101">
    <property type="protein sequence ID" value="KAH6830146.1"/>
    <property type="molecule type" value="Genomic_DNA"/>
</dbReference>